<dbReference type="InterPro" id="IPR023009">
    <property type="entry name" value="Tyrosine_recombinase_XerC/XerD"/>
</dbReference>
<keyword evidence="9 11" id="KW-0233">DNA recombination</keyword>
<accession>E1SQC5</accession>
<feature type="active site" evidence="11">
    <location>
        <position position="239"/>
    </location>
</feature>
<organism evidence="14 15">
    <name type="scientific">Ferrimonas balearica (strain DSM 9799 / CCM 4581 / KCTC 23876 / PAT)</name>
    <dbReference type="NCBI Taxonomy" id="550540"/>
    <lineage>
        <taxon>Bacteria</taxon>
        <taxon>Pseudomonadati</taxon>
        <taxon>Pseudomonadota</taxon>
        <taxon>Gammaproteobacteria</taxon>
        <taxon>Alteromonadales</taxon>
        <taxon>Ferrimonadaceae</taxon>
        <taxon>Ferrimonas</taxon>
    </lineage>
</organism>
<proteinExistence type="inferred from homology"/>
<evidence type="ECO:0000256" key="11">
    <source>
        <dbReference type="HAMAP-Rule" id="MF_01808"/>
    </source>
</evidence>
<name>E1SQC5_FERBD</name>
<sequence length="296" mass="33520">MNNALQAFRGYLENERQYSAYTVRNYLKELERALPLLQAQGLTDWQGLRTQHCQALLAKLHRQGLSPRSLSLTLSALRQLIKFLLREGTLTHDPMVGVQAPKQGRPLPKNLDVDQVNRLLELNDDDPLVIRDRAMMELFYSSGLRLAELVALDCPQLSLTDREVRVMGKGGKERILPVGNKASEWLAKYLALRPALLKGKECAALFLSNRGSRISRRSVQARLTEWGQSQALDSKVHPHKLRHSFATHLLEASKDLRAVQELLGHANLSTTQIYTHLDFQHLASVYDTAHPRAKKK</sequence>
<dbReference type="SUPFAM" id="SSF56349">
    <property type="entry name" value="DNA breaking-rejoining enzymes"/>
    <property type="match status" value="1"/>
</dbReference>
<dbReference type="EMBL" id="CP002209">
    <property type="protein sequence ID" value="ADN77896.1"/>
    <property type="molecule type" value="Genomic_DNA"/>
</dbReference>
<dbReference type="InterPro" id="IPR002104">
    <property type="entry name" value="Integrase_catalytic"/>
</dbReference>
<evidence type="ECO:0000256" key="6">
    <source>
        <dbReference type="ARBA" id="ARBA00022829"/>
    </source>
</evidence>
<dbReference type="CDD" id="cd00798">
    <property type="entry name" value="INT_XerDC_C"/>
    <property type="match status" value="1"/>
</dbReference>
<comment type="similarity">
    <text evidence="2 11">Belongs to the 'phage' integrase family. XerC subfamily.</text>
</comment>
<dbReference type="InterPro" id="IPR013762">
    <property type="entry name" value="Integrase-like_cat_sf"/>
</dbReference>
<dbReference type="GO" id="GO:0051301">
    <property type="term" value="P:cell division"/>
    <property type="evidence" value="ECO:0007669"/>
    <property type="project" value="UniProtKB-UniRule"/>
</dbReference>
<dbReference type="NCBIfam" id="NF001399">
    <property type="entry name" value="PRK00283.1"/>
    <property type="match status" value="1"/>
</dbReference>
<dbReference type="GO" id="GO:0005737">
    <property type="term" value="C:cytoplasm"/>
    <property type="evidence" value="ECO:0007669"/>
    <property type="project" value="UniProtKB-SubCell"/>
</dbReference>
<keyword evidence="4 11" id="KW-0963">Cytoplasm</keyword>
<feature type="active site" evidence="11">
    <location>
        <position position="265"/>
    </location>
</feature>
<feature type="domain" description="Tyr recombinase" evidence="12">
    <location>
        <begin position="106"/>
        <end position="287"/>
    </location>
</feature>
<keyword evidence="8 11" id="KW-0238">DNA-binding</keyword>
<dbReference type="Gene3D" id="1.10.443.10">
    <property type="entry name" value="Intergrase catalytic core"/>
    <property type="match status" value="1"/>
</dbReference>
<evidence type="ECO:0000259" key="13">
    <source>
        <dbReference type="PROSITE" id="PS51900"/>
    </source>
</evidence>
<gene>
    <name evidence="11" type="primary">xerC</name>
    <name evidence="14" type="ordered locus">Fbal_3700</name>
</gene>
<dbReference type="Pfam" id="PF02899">
    <property type="entry name" value="Phage_int_SAM_1"/>
    <property type="match status" value="1"/>
</dbReference>
<dbReference type="KEGG" id="fbl:Fbal_3700"/>
<dbReference type="PROSITE" id="PS51900">
    <property type="entry name" value="CB"/>
    <property type="match status" value="1"/>
</dbReference>
<feature type="active site" evidence="11">
    <location>
        <position position="145"/>
    </location>
</feature>
<dbReference type="Pfam" id="PF00589">
    <property type="entry name" value="Phage_integrase"/>
    <property type="match status" value="1"/>
</dbReference>
<evidence type="ECO:0000259" key="12">
    <source>
        <dbReference type="PROSITE" id="PS51898"/>
    </source>
</evidence>
<dbReference type="InterPro" id="IPR011010">
    <property type="entry name" value="DNA_brk_join_enz"/>
</dbReference>
<dbReference type="Proteomes" id="UP000006683">
    <property type="component" value="Chromosome"/>
</dbReference>
<dbReference type="NCBIfam" id="TIGR02224">
    <property type="entry name" value="recomb_XerC"/>
    <property type="match status" value="1"/>
</dbReference>
<feature type="active site" evidence="11">
    <location>
        <position position="242"/>
    </location>
</feature>
<comment type="subunit">
    <text evidence="11">Forms a cyclic heterotetrameric complex composed of two molecules of XerC and two molecules of XerD.</text>
</comment>
<dbReference type="HAMAP" id="MF_01808">
    <property type="entry name" value="Recomb_XerC_XerD"/>
    <property type="match status" value="1"/>
</dbReference>
<dbReference type="GeneID" id="67183901"/>
<dbReference type="HOGENOM" id="CLU_027562_9_0_6"/>
<protein>
    <recommendedName>
        <fullName evidence="3 11">Tyrosine recombinase XerC</fullName>
    </recommendedName>
</protein>
<evidence type="ECO:0000256" key="2">
    <source>
        <dbReference type="ARBA" id="ARBA00006657"/>
    </source>
</evidence>
<keyword evidence="7 11" id="KW-0229">DNA integration</keyword>
<dbReference type="InterPro" id="IPR004107">
    <property type="entry name" value="Integrase_SAM-like_N"/>
</dbReference>
<dbReference type="PANTHER" id="PTHR30349">
    <property type="entry name" value="PHAGE INTEGRASE-RELATED"/>
    <property type="match status" value="1"/>
</dbReference>
<dbReference type="AlphaFoldDB" id="E1SQC5"/>
<evidence type="ECO:0000313" key="15">
    <source>
        <dbReference type="Proteomes" id="UP000006683"/>
    </source>
</evidence>
<evidence type="ECO:0000256" key="1">
    <source>
        <dbReference type="ARBA" id="ARBA00004496"/>
    </source>
</evidence>
<evidence type="ECO:0000256" key="8">
    <source>
        <dbReference type="ARBA" id="ARBA00023125"/>
    </source>
</evidence>
<dbReference type="PROSITE" id="PS51898">
    <property type="entry name" value="TYR_RECOMBINASE"/>
    <property type="match status" value="1"/>
</dbReference>
<dbReference type="GO" id="GO:0006313">
    <property type="term" value="P:DNA transposition"/>
    <property type="evidence" value="ECO:0007669"/>
    <property type="project" value="UniProtKB-UniRule"/>
</dbReference>
<dbReference type="InterPro" id="IPR011931">
    <property type="entry name" value="Recomb_XerC"/>
</dbReference>
<reference evidence="14 15" key="1">
    <citation type="journal article" date="2010" name="Stand. Genomic Sci.">
        <title>Complete genome sequence of Ferrimonas balearica type strain (PAT).</title>
        <authorList>
            <person name="Nolan M."/>
            <person name="Sikorski J."/>
            <person name="Davenport K."/>
            <person name="Lucas S."/>
            <person name="Glavina Del Rio T."/>
            <person name="Tice H."/>
            <person name="Cheng J."/>
            <person name="Goodwin L."/>
            <person name="Pitluck S."/>
            <person name="Liolios K."/>
            <person name="Ivanova N."/>
            <person name="Mavromatis K."/>
            <person name="Ovchinnikova G."/>
            <person name="Pati A."/>
            <person name="Chen A."/>
            <person name="Palaniappan K."/>
            <person name="Land M."/>
            <person name="Hauser L."/>
            <person name="Chang Y."/>
            <person name="Jeffries C."/>
            <person name="Tapia R."/>
            <person name="Brettin T."/>
            <person name="Detter J."/>
            <person name="Han C."/>
            <person name="Yasawong M."/>
            <person name="Rohde M."/>
            <person name="Tindall B."/>
            <person name="Goker M."/>
            <person name="Woyke T."/>
            <person name="Bristow J."/>
            <person name="Eisen J."/>
            <person name="Markowitz V."/>
            <person name="Hugenholtz P."/>
            <person name="Kyrpides N."/>
            <person name="Klenk H."/>
            <person name="Lapidus A."/>
        </authorList>
    </citation>
    <scope>NUCLEOTIDE SEQUENCE [LARGE SCALE GENOMIC DNA]</scope>
    <source>
        <strain evidence="15">DSM 9799 / CCM 4581 / KCTC 23876 / PAT</strain>
    </source>
</reference>
<dbReference type="Gene3D" id="1.10.150.130">
    <property type="match status" value="1"/>
</dbReference>
<evidence type="ECO:0000256" key="7">
    <source>
        <dbReference type="ARBA" id="ARBA00022908"/>
    </source>
</evidence>
<keyword evidence="5 11" id="KW-0132">Cell division</keyword>
<keyword evidence="10 11" id="KW-0131">Cell cycle</keyword>
<feature type="active site" evidence="11">
    <location>
        <position position="169"/>
    </location>
</feature>
<evidence type="ECO:0000256" key="4">
    <source>
        <dbReference type="ARBA" id="ARBA00022490"/>
    </source>
</evidence>
<feature type="active site" description="O-(3'-phospho-DNA)-tyrosine intermediate" evidence="11">
    <location>
        <position position="274"/>
    </location>
</feature>
<comment type="function">
    <text evidence="11">Site-specific tyrosine recombinase, which acts by catalyzing the cutting and rejoining of the recombining DNA molecules. The XerC-XerD complex is essential to convert dimers of the bacterial chromosome into monomers to permit their segregation at cell division. It also contributes to the segregational stability of plasmids.</text>
</comment>
<evidence type="ECO:0000256" key="9">
    <source>
        <dbReference type="ARBA" id="ARBA00023172"/>
    </source>
</evidence>
<dbReference type="InterPro" id="IPR050090">
    <property type="entry name" value="Tyrosine_recombinase_XerCD"/>
</dbReference>
<evidence type="ECO:0000313" key="14">
    <source>
        <dbReference type="EMBL" id="ADN77896.1"/>
    </source>
</evidence>
<evidence type="ECO:0000256" key="3">
    <source>
        <dbReference type="ARBA" id="ARBA00015804"/>
    </source>
</evidence>
<dbReference type="GO" id="GO:0007059">
    <property type="term" value="P:chromosome segregation"/>
    <property type="evidence" value="ECO:0007669"/>
    <property type="project" value="UniProtKB-UniRule"/>
</dbReference>
<dbReference type="InterPro" id="IPR010998">
    <property type="entry name" value="Integrase_recombinase_N"/>
</dbReference>
<keyword evidence="6 11" id="KW-0159">Chromosome partition</keyword>
<dbReference type="RefSeq" id="WP_013347201.1">
    <property type="nucleotide sequence ID" value="NC_014541.1"/>
</dbReference>
<evidence type="ECO:0000256" key="10">
    <source>
        <dbReference type="ARBA" id="ARBA00023306"/>
    </source>
</evidence>
<comment type="subcellular location">
    <subcellularLocation>
        <location evidence="1 11">Cytoplasm</location>
    </subcellularLocation>
</comment>
<keyword evidence="15" id="KW-1185">Reference proteome</keyword>
<dbReference type="eggNOG" id="COG4973">
    <property type="taxonomic scope" value="Bacteria"/>
</dbReference>
<dbReference type="OrthoDB" id="9801717at2"/>
<dbReference type="STRING" id="550540.Fbal_3700"/>
<dbReference type="GO" id="GO:0009037">
    <property type="term" value="F:tyrosine-based site-specific recombinase activity"/>
    <property type="evidence" value="ECO:0007669"/>
    <property type="project" value="UniProtKB-UniRule"/>
</dbReference>
<dbReference type="InterPro" id="IPR044068">
    <property type="entry name" value="CB"/>
</dbReference>
<dbReference type="GO" id="GO:0003677">
    <property type="term" value="F:DNA binding"/>
    <property type="evidence" value="ECO:0007669"/>
    <property type="project" value="UniProtKB-UniRule"/>
</dbReference>
<evidence type="ECO:0000256" key="5">
    <source>
        <dbReference type="ARBA" id="ARBA00022618"/>
    </source>
</evidence>
<dbReference type="PANTHER" id="PTHR30349:SF81">
    <property type="entry name" value="TYROSINE RECOMBINASE XERC"/>
    <property type="match status" value="1"/>
</dbReference>
<feature type="domain" description="Core-binding (CB)" evidence="13">
    <location>
        <begin position="1"/>
        <end position="85"/>
    </location>
</feature>